<keyword evidence="3" id="KW-1185">Reference proteome</keyword>
<feature type="region of interest" description="Disordered" evidence="1">
    <location>
        <begin position="1"/>
        <end position="36"/>
    </location>
</feature>
<feature type="compositionally biased region" description="Low complexity" evidence="1">
    <location>
        <begin position="77"/>
        <end position="87"/>
    </location>
</feature>
<evidence type="ECO:0000256" key="1">
    <source>
        <dbReference type="SAM" id="MobiDB-lite"/>
    </source>
</evidence>
<evidence type="ECO:0000313" key="2">
    <source>
        <dbReference type="EMBL" id="CAH1240912.1"/>
    </source>
</evidence>
<name>A0A8J9YQ47_BRALA</name>
<dbReference type="AlphaFoldDB" id="A0A8J9YQ47"/>
<dbReference type="Proteomes" id="UP000838412">
    <property type="component" value="Chromosome 11"/>
</dbReference>
<dbReference type="OrthoDB" id="6414146at2759"/>
<sequence length="454" mass="50476">MTSAREHHRALTSVQDHHCTPTSARDHHRAPTSARDHHHALTAAIVNSGFDPDTFYRGGHTKLLTDSPDDENLHNHTASSQDSTDTDSPLESPGSPAEGAMSMSTPTEGNVNAHTERNINAHTERNINAHTERNINAHTERNINAHTERNINTPTERNIDVHAWPRAEPATPTGRPRPQNQQRPSSYPNTDVITGQKKWQPRGTAQARGTQVTSLFAPPARTDVMAGQETRQPRGTTQAQSTQVTSLFAPPASTDFIAGQETRWPWGTTQVPPASMPVSINKSSKMEVKSQRRWTLYVEHLRSSETKCLISLWSEDEILKKLESSRNKMAYVKIIQAKVIQSMKKIKYAPIISFNNSPAKADARQKVYLAGVRALRIIDKTITGPFFRLLGVEKIVLDMNVYLHQMQLCLERQHMLGQRATTNDITACDAIGMANIRRNSGPTASTAKKVALKQ</sequence>
<dbReference type="EMBL" id="OV696696">
    <property type="protein sequence ID" value="CAH1240912.1"/>
    <property type="molecule type" value="Genomic_DNA"/>
</dbReference>
<proteinExistence type="predicted"/>
<evidence type="ECO:0000313" key="3">
    <source>
        <dbReference type="Proteomes" id="UP000838412"/>
    </source>
</evidence>
<feature type="compositionally biased region" description="Basic and acidic residues" evidence="1">
    <location>
        <begin position="139"/>
        <end position="149"/>
    </location>
</feature>
<feature type="compositionally biased region" description="Basic residues" evidence="1">
    <location>
        <begin position="1"/>
        <end position="10"/>
    </location>
</feature>
<feature type="region of interest" description="Disordered" evidence="1">
    <location>
        <begin position="139"/>
        <end position="210"/>
    </location>
</feature>
<feature type="region of interest" description="Disordered" evidence="1">
    <location>
        <begin position="61"/>
        <end position="111"/>
    </location>
</feature>
<accession>A0A8J9YQ47</accession>
<organism evidence="2 3">
    <name type="scientific">Branchiostoma lanceolatum</name>
    <name type="common">Common lancelet</name>
    <name type="synonym">Amphioxus lanceolatum</name>
    <dbReference type="NCBI Taxonomy" id="7740"/>
    <lineage>
        <taxon>Eukaryota</taxon>
        <taxon>Metazoa</taxon>
        <taxon>Chordata</taxon>
        <taxon>Cephalochordata</taxon>
        <taxon>Leptocardii</taxon>
        <taxon>Amphioxiformes</taxon>
        <taxon>Branchiostomatidae</taxon>
        <taxon>Branchiostoma</taxon>
    </lineage>
</organism>
<reference evidence="2" key="1">
    <citation type="submission" date="2022-01" db="EMBL/GenBank/DDBJ databases">
        <authorList>
            <person name="Braso-Vives M."/>
        </authorList>
    </citation>
    <scope>NUCLEOTIDE SEQUENCE</scope>
</reference>
<protein>
    <submittedName>
        <fullName evidence="2">Hypp6193 protein</fullName>
    </submittedName>
</protein>
<feature type="compositionally biased region" description="Polar residues" evidence="1">
    <location>
        <begin position="178"/>
        <end position="193"/>
    </location>
</feature>
<feature type="compositionally biased region" description="Basic residues" evidence="1">
    <location>
        <begin position="26"/>
        <end position="36"/>
    </location>
</feature>
<feature type="compositionally biased region" description="Polar residues" evidence="1">
    <location>
        <begin position="102"/>
        <end position="111"/>
    </location>
</feature>
<gene>
    <name evidence="2" type="primary">Hypp6193</name>
    <name evidence="2" type="ORF">BLAG_LOCUS4727</name>
</gene>